<evidence type="ECO:0000313" key="2">
    <source>
        <dbReference type="Proteomes" id="UP000366051"/>
    </source>
</evidence>
<name>A0A5Q2N4J3_9FIRM</name>
<keyword evidence="2" id="KW-1185">Reference proteome</keyword>
<reference evidence="2" key="1">
    <citation type="submission" date="2019-11" db="EMBL/GenBank/DDBJ databases">
        <title>Genome sequence of Heliorestis convoluta strain HH, an alkaliphilic and minimalistic phototrophic bacterium from a soda lake in Egypt.</title>
        <authorList>
            <person name="Dewey E.D."/>
            <person name="Stokes L.M."/>
            <person name="Burchell B.M."/>
            <person name="Shaffer K.N."/>
            <person name="Huntington A.M."/>
            <person name="Baker J.M."/>
            <person name="Nadendla S."/>
            <person name="Giglio M.G."/>
            <person name="Touchman J.W."/>
            <person name="Blankenship R.E."/>
            <person name="Madigan M.T."/>
            <person name="Sattley W.M."/>
        </authorList>
    </citation>
    <scope>NUCLEOTIDE SEQUENCE [LARGE SCALE GENOMIC DNA]</scope>
    <source>
        <strain evidence="2">HH</strain>
    </source>
</reference>
<proteinExistence type="predicted"/>
<accession>A0A5Q2N4J3</accession>
<dbReference type="NCBIfam" id="TIGR02834">
    <property type="entry name" value="spo_ytxC"/>
    <property type="match status" value="1"/>
</dbReference>
<evidence type="ECO:0000313" key="1">
    <source>
        <dbReference type="EMBL" id="QGG48809.1"/>
    </source>
</evidence>
<dbReference type="Proteomes" id="UP000366051">
    <property type="component" value="Chromosome"/>
</dbReference>
<dbReference type="AlphaFoldDB" id="A0A5Q2N4J3"/>
<dbReference type="EMBL" id="CP045875">
    <property type="protein sequence ID" value="QGG48809.1"/>
    <property type="molecule type" value="Genomic_DNA"/>
</dbReference>
<dbReference type="KEGG" id="hcv:FTV88_2720"/>
<protein>
    <submittedName>
        <fullName evidence="1">Sporulation protein YtxC</fullName>
    </submittedName>
</protein>
<organism evidence="1 2">
    <name type="scientific">Heliorestis convoluta</name>
    <dbReference type="NCBI Taxonomy" id="356322"/>
    <lineage>
        <taxon>Bacteria</taxon>
        <taxon>Bacillati</taxon>
        <taxon>Bacillota</taxon>
        <taxon>Clostridia</taxon>
        <taxon>Eubacteriales</taxon>
        <taxon>Heliobacteriaceae</taxon>
        <taxon>Heliorestis</taxon>
    </lineage>
</organism>
<gene>
    <name evidence="1" type="primary">ytxC</name>
    <name evidence="1" type="ORF">FTV88_2720</name>
</gene>
<dbReference type="Pfam" id="PF08812">
    <property type="entry name" value="YtxC"/>
    <property type="match status" value="1"/>
</dbReference>
<dbReference type="InterPro" id="IPR014199">
    <property type="entry name" value="Spore_YtxC"/>
</dbReference>
<sequence>MTGEGWKIACEHSYDEKIHKLQVVIEKVPAGETAKDMIRILQQYMARQITEWILDDWEKEMLKKYAKTKYYYFSDAERRNIIDKALRILQQEEETSKDYIIYRVGRNERILERLLEVMILRKEIHIDGFIRFRLKDYTKSLCEALDLAVDEYMMEKEYNEFVRLLKYFLEIQDSRIPLVHVFLRSGGQFQLIDDKGNPVIHEAMEGLQEEEVKQYVSYDDLLISALITVAPEQVLIHAQEREHKSEAINTIKAVFGERLHHCPGCERCLTALKGREREAWVVNPST</sequence>